<dbReference type="GO" id="GO:0022857">
    <property type="term" value="F:transmembrane transporter activity"/>
    <property type="evidence" value="ECO:0007669"/>
    <property type="project" value="InterPro"/>
</dbReference>
<keyword evidence="2 5" id="KW-0812">Transmembrane</keyword>
<reference evidence="6 7" key="1">
    <citation type="submission" date="2013-11" db="EMBL/GenBank/DDBJ databases">
        <title>Genome sequencing of Stegodyphus mimosarum.</title>
        <authorList>
            <person name="Bechsgaard J."/>
        </authorList>
    </citation>
    <scope>NUCLEOTIDE SEQUENCE [LARGE SCALE GENOMIC DNA]</scope>
</reference>
<dbReference type="AlphaFoldDB" id="A0A087UKJ3"/>
<dbReference type="InterPro" id="IPR011701">
    <property type="entry name" value="MFS"/>
</dbReference>
<dbReference type="Pfam" id="PF07690">
    <property type="entry name" value="MFS_1"/>
    <property type="match status" value="1"/>
</dbReference>
<dbReference type="OMA" id="KWQTSPR"/>
<feature type="transmembrane region" description="Helical" evidence="5">
    <location>
        <begin position="269"/>
        <end position="293"/>
    </location>
</feature>
<evidence type="ECO:0000256" key="1">
    <source>
        <dbReference type="ARBA" id="ARBA00004141"/>
    </source>
</evidence>
<evidence type="ECO:0000313" key="6">
    <source>
        <dbReference type="EMBL" id="KFM77882.1"/>
    </source>
</evidence>
<evidence type="ECO:0000256" key="3">
    <source>
        <dbReference type="ARBA" id="ARBA00022989"/>
    </source>
</evidence>
<evidence type="ECO:0000313" key="7">
    <source>
        <dbReference type="Proteomes" id="UP000054359"/>
    </source>
</evidence>
<keyword evidence="7" id="KW-1185">Reference proteome</keyword>
<keyword evidence="4 5" id="KW-0472">Membrane</keyword>
<feature type="transmembrane region" description="Helical" evidence="5">
    <location>
        <begin position="203"/>
        <end position="225"/>
    </location>
</feature>
<keyword evidence="3 5" id="KW-1133">Transmembrane helix</keyword>
<dbReference type="PANTHER" id="PTHR23507:SF1">
    <property type="entry name" value="FI18259P1-RELATED"/>
    <property type="match status" value="1"/>
</dbReference>
<feature type="non-terminal residue" evidence="6">
    <location>
        <position position="303"/>
    </location>
</feature>
<evidence type="ECO:0000256" key="4">
    <source>
        <dbReference type="ARBA" id="ARBA00023136"/>
    </source>
</evidence>
<feature type="transmembrane region" description="Helical" evidence="5">
    <location>
        <begin position="174"/>
        <end position="197"/>
    </location>
</feature>
<organism evidence="6 7">
    <name type="scientific">Stegodyphus mimosarum</name>
    <name type="common">African social velvet spider</name>
    <dbReference type="NCBI Taxonomy" id="407821"/>
    <lineage>
        <taxon>Eukaryota</taxon>
        <taxon>Metazoa</taxon>
        <taxon>Ecdysozoa</taxon>
        <taxon>Arthropoda</taxon>
        <taxon>Chelicerata</taxon>
        <taxon>Arachnida</taxon>
        <taxon>Araneae</taxon>
        <taxon>Araneomorphae</taxon>
        <taxon>Entelegynae</taxon>
        <taxon>Eresoidea</taxon>
        <taxon>Eresidae</taxon>
        <taxon>Stegodyphus</taxon>
    </lineage>
</organism>
<dbReference type="PANTHER" id="PTHR23507">
    <property type="entry name" value="ZGC:174356"/>
    <property type="match status" value="1"/>
</dbReference>
<name>A0A087UKJ3_STEMI</name>
<sequence length="303" mass="34388">MTAKGIYSRIKDALKKTTVEPYMFLVMFAFNARLVTLQSLLHDRACRVVLNFSSETCDGLEDENNNKEQLLAISYGNDIYTGTVLMSTIPALVIASFLGPWSDRYSRKYPLLMATAGILIDSTLQTIITSFSKASPYWFIASSAVSGFSGGLVIVISSTYSYMSDITDERSRNVRFAILEFFTIMATPTGSLVGGQVYDKYGYLPVMLIVPCSLTLALLWVRLYVLETKPKRFDITKKEMFMDVLRYDNMKKSFKTCIKERPGNLRMQIWLLLFTSFSLRLIHMGSIAIGFSYTRKVFKWVVT</sequence>
<feature type="transmembrane region" description="Helical" evidence="5">
    <location>
        <begin position="79"/>
        <end position="99"/>
    </location>
</feature>
<dbReference type="OrthoDB" id="7786246at2759"/>
<feature type="transmembrane region" description="Helical" evidence="5">
    <location>
        <begin position="21"/>
        <end position="41"/>
    </location>
</feature>
<evidence type="ECO:0000256" key="2">
    <source>
        <dbReference type="ARBA" id="ARBA00022692"/>
    </source>
</evidence>
<dbReference type="Gene3D" id="1.20.1250.20">
    <property type="entry name" value="MFS general substrate transporter like domains"/>
    <property type="match status" value="1"/>
</dbReference>
<dbReference type="Proteomes" id="UP000054359">
    <property type="component" value="Unassembled WGS sequence"/>
</dbReference>
<dbReference type="EMBL" id="KK120260">
    <property type="protein sequence ID" value="KFM77882.1"/>
    <property type="molecule type" value="Genomic_DNA"/>
</dbReference>
<dbReference type="SUPFAM" id="SSF103473">
    <property type="entry name" value="MFS general substrate transporter"/>
    <property type="match status" value="1"/>
</dbReference>
<accession>A0A087UKJ3</accession>
<comment type="subcellular location">
    <subcellularLocation>
        <location evidence="1">Membrane</location>
        <topology evidence="1">Multi-pass membrane protein</topology>
    </subcellularLocation>
</comment>
<evidence type="ECO:0000256" key="5">
    <source>
        <dbReference type="SAM" id="Phobius"/>
    </source>
</evidence>
<gene>
    <name evidence="6" type="ORF">X975_19084</name>
</gene>
<dbReference type="GO" id="GO:0016020">
    <property type="term" value="C:membrane"/>
    <property type="evidence" value="ECO:0007669"/>
    <property type="project" value="UniProtKB-SubCell"/>
</dbReference>
<proteinExistence type="predicted"/>
<feature type="transmembrane region" description="Helical" evidence="5">
    <location>
        <begin position="137"/>
        <end position="162"/>
    </location>
</feature>
<feature type="transmembrane region" description="Helical" evidence="5">
    <location>
        <begin position="111"/>
        <end position="131"/>
    </location>
</feature>
<dbReference type="InterPro" id="IPR036259">
    <property type="entry name" value="MFS_trans_sf"/>
</dbReference>
<protein>
    <submittedName>
        <fullName evidence="6">Proton-coupled folate transporter</fullName>
    </submittedName>
</protein>